<name>A0ABX5KHN9_9BURK</name>
<accession>A0ABX5KHN9</accession>
<dbReference type="InterPro" id="IPR029058">
    <property type="entry name" value="AB_hydrolase_fold"/>
</dbReference>
<dbReference type="Gene3D" id="3.40.50.1820">
    <property type="entry name" value="alpha/beta hydrolase"/>
    <property type="match status" value="1"/>
</dbReference>
<evidence type="ECO:0000313" key="2">
    <source>
        <dbReference type="EMBL" id="PVX77153.1"/>
    </source>
</evidence>
<keyword evidence="3" id="KW-1185">Reference proteome</keyword>
<proteinExistence type="predicted"/>
<reference evidence="2 3" key="1">
    <citation type="submission" date="2018-05" db="EMBL/GenBank/DDBJ databases">
        <title>Genomic Encyclopedia of Type Strains, Phase IV (KMG-V): Genome sequencing to study the core and pangenomes of soil and plant-associated prokaryotes.</title>
        <authorList>
            <person name="Whitman W."/>
        </authorList>
    </citation>
    <scope>NUCLEOTIDE SEQUENCE [LARGE SCALE GENOMIC DNA]</scope>
    <source>
        <strain evidence="2 3">SCZa-39</strain>
    </source>
</reference>
<feature type="domain" description="Fungal lipase-type" evidence="1">
    <location>
        <begin position="40"/>
        <end position="159"/>
    </location>
</feature>
<sequence length="195" mass="19873">MQARDYAVLAQEAYSAAPDIGVADSASRAIVRHTAAGLCIAFRGTDDVASFAADFDIAPLDVPGVGTVYTGFWRAWEAMELGVLAAAAGQPVTLCGHSLGAALALCAAAAMVVGGNAPAAVYGFEPPRVGVDLGIRAALANVPVHLFKNGNDIVCDVPPGGHHAALLIPIGKATLPWGNLIDHEIARVIAAFPTP</sequence>
<organism evidence="2 3">
    <name type="scientific">Paraburkholderia unamae</name>
    <dbReference type="NCBI Taxonomy" id="219649"/>
    <lineage>
        <taxon>Bacteria</taxon>
        <taxon>Pseudomonadati</taxon>
        <taxon>Pseudomonadota</taxon>
        <taxon>Betaproteobacteria</taxon>
        <taxon>Burkholderiales</taxon>
        <taxon>Burkholderiaceae</taxon>
        <taxon>Paraburkholderia</taxon>
    </lineage>
</organism>
<dbReference type="SUPFAM" id="SSF53474">
    <property type="entry name" value="alpha/beta-Hydrolases"/>
    <property type="match status" value="1"/>
</dbReference>
<protein>
    <submittedName>
        <fullName evidence="2">Lipase (Class 3)</fullName>
    </submittedName>
</protein>
<evidence type="ECO:0000259" key="1">
    <source>
        <dbReference type="Pfam" id="PF01764"/>
    </source>
</evidence>
<dbReference type="RefSeq" id="WP_116613090.1">
    <property type="nucleotide sequence ID" value="NZ_QEOB01000015.1"/>
</dbReference>
<gene>
    <name evidence="2" type="ORF">C7402_115212</name>
</gene>
<comment type="caution">
    <text evidence="2">The sequence shown here is derived from an EMBL/GenBank/DDBJ whole genome shotgun (WGS) entry which is preliminary data.</text>
</comment>
<dbReference type="InterPro" id="IPR002921">
    <property type="entry name" value="Fungal_lipase-type"/>
</dbReference>
<dbReference type="Proteomes" id="UP000245712">
    <property type="component" value="Unassembled WGS sequence"/>
</dbReference>
<dbReference type="EMBL" id="QEOB01000015">
    <property type="protein sequence ID" value="PVX77153.1"/>
    <property type="molecule type" value="Genomic_DNA"/>
</dbReference>
<evidence type="ECO:0000313" key="3">
    <source>
        <dbReference type="Proteomes" id="UP000245712"/>
    </source>
</evidence>
<dbReference type="Pfam" id="PF01764">
    <property type="entry name" value="Lipase_3"/>
    <property type="match status" value="1"/>
</dbReference>